<dbReference type="GO" id="GO:0046872">
    <property type="term" value="F:metal ion binding"/>
    <property type="evidence" value="ECO:0007669"/>
    <property type="project" value="UniProtKB-KW"/>
</dbReference>
<dbReference type="Gene3D" id="3.90.1150.10">
    <property type="entry name" value="Aspartate Aminotransferase, domain 1"/>
    <property type="match status" value="1"/>
</dbReference>
<dbReference type="STRING" id="1776384.GCA_900086585_04312"/>
<comment type="similarity">
    <text evidence="2">Belongs to the class-V pyridoxal-phosphate-dependent aminotransferase family. NifS/IscS subfamily.</text>
</comment>
<dbReference type="InterPro" id="IPR000192">
    <property type="entry name" value="Aminotrans_V_dom"/>
</dbReference>
<dbReference type="GO" id="GO:0051536">
    <property type="term" value="F:iron-sulfur cluster binding"/>
    <property type="evidence" value="ECO:0007669"/>
    <property type="project" value="UniProtKB-KW"/>
</dbReference>
<keyword evidence="9" id="KW-1185">Reference proteome</keyword>
<keyword evidence="6" id="KW-0411">Iron-sulfur</keyword>
<dbReference type="Proteomes" id="UP000284841">
    <property type="component" value="Unassembled WGS sequence"/>
</dbReference>
<comment type="cofactor">
    <cofactor evidence="1">
        <name>pyridoxal 5'-phosphate</name>
        <dbReference type="ChEBI" id="CHEBI:597326"/>
    </cofactor>
</comment>
<evidence type="ECO:0000313" key="9">
    <source>
        <dbReference type="Proteomes" id="UP000284841"/>
    </source>
</evidence>
<protein>
    <submittedName>
        <fullName evidence="8">Cysteine desulfurase</fullName>
    </submittedName>
</protein>
<feature type="domain" description="Aminotransferase class V" evidence="7">
    <location>
        <begin position="3"/>
        <end position="359"/>
    </location>
</feature>
<keyword evidence="4" id="KW-0663">Pyridoxal phosphate</keyword>
<keyword evidence="5" id="KW-0408">Iron</keyword>
<dbReference type="RefSeq" id="WP_118335361.1">
    <property type="nucleotide sequence ID" value="NZ_AP025567.1"/>
</dbReference>
<dbReference type="EMBL" id="QRMS01000002">
    <property type="protein sequence ID" value="RHJ88652.1"/>
    <property type="molecule type" value="Genomic_DNA"/>
</dbReference>
<evidence type="ECO:0000256" key="2">
    <source>
        <dbReference type="ARBA" id="ARBA00006490"/>
    </source>
</evidence>
<dbReference type="Gene3D" id="1.10.260.50">
    <property type="match status" value="1"/>
</dbReference>
<dbReference type="PIRSF" id="PIRSF005572">
    <property type="entry name" value="NifS"/>
    <property type="match status" value="1"/>
</dbReference>
<evidence type="ECO:0000256" key="4">
    <source>
        <dbReference type="ARBA" id="ARBA00022898"/>
    </source>
</evidence>
<evidence type="ECO:0000256" key="1">
    <source>
        <dbReference type="ARBA" id="ARBA00001933"/>
    </source>
</evidence>
<proteinExistence type="inferred from homology"/>
<evidence type="ECO:0000256" key="6">
    <source>
        <dbReference type="ARBA" id="ARBA00023014"/>
    </source>
</evidence>
<gene>
    <name evidence="8" type="ORF">DW099_09755</name>
</gene>
<dbReference type="Gene3D" id="3.40.640.10">
    <property type="entry name" value="Type I PLP-dependent aspartate aminotransferase-like (Major domain)"/>
    <property type="match status" value="1"/>
</dbReference>
<dbReference type="GO" id="GO:0031071">
    <property type="term" value="F:cysteine desulfurase activity"/>
    <property type="evidence" value="ECO:0007669"/>
    <property type="project" value="UniProtKB-ARBA"/>
</dbReference>
<dbReference type="FunFam" id="3.40.640.10:FF:000084">
    <property type="entry name" value="IscS-like cysteine desulfurase"/>
    <property type="match status" value="1"/>
</dbReference>
<dbReference type="InterPro" id="IPR015421">
    <property type="entry name" value="PyrdxlP-dep_Trfase_major"/>
</dbReference>
<dbReference type="Pfam" id="PF00266">
    <property type="entry name" value="Aminotran_5"/>
    <property type="match status" value="1"/>
</dbReference>
<dbReference type="InterPro" id="IPR015424">
    <property type="entry name" value="PyrdxlP-dep_Trfase"/>
</dbReference>
<evidence type="ECO:0000256" key="5">
    <source>
        <dbReference type="ARBA" id="ARBA00023004"/>
    </source>
</evidence>
<evidence type="ECO:0000259" key="7">
    <source>
        <dbReference type="Pfam" id="PF00266"/>
    </source>
</evidence>
<dbReference type="InterPro" id="IPR016454">
    <property type="entry name" value="Cysteine_dSase"/>
</dbReference>
<organism evidence="8 9">
    <name type="scientific">Emergencia timonensis</name>
    <dbReference type="NCBI Taxonomy" id="1776384"/>
    <lineage>
        <taxon>Bacteria</taxon>
        <taxon>Bacillati</taxon>
        <taxon>Bacillota</taxon>
        <taxon>Clostridia</taxon>
        <taxon>Peptostreptococcales</taxon>
        <taxon>Anaerovoracaceae</taxon>
        <taxon>Emergencia</taxon>
    </lineage>
</organism>
<comment type="caution">
    <text evidence="8">The sequence shown here is derived from an EMBL/GenBank/DDBJ whole genome shotgun (WGS) entry which is preliminary data.</text>
</comment>
<dbReference type="PANTHER" id="PTHR11601:SF50">
    <property type="entry name" value="CYSTEINE DESULFURASE ISCS 2-RELATED"/>
    <property type="match status" value="1"/>
</dbReference>
<dbReference type="PANTHER" id="PTHR11601">
    <property type="entry name" value="CYSTEINE DESULFURYLASE FAMILY MEMBER"/>
    <property type="match status" value="1"/>
</dbReference>
<sequence>MFVYLDNSATTRQYDEVTRKMKEAMDDFYGNPSALHSLGLASEKKIRAARQNLASALGAKEEEIVFTSGGTESDNMALYGIAQAKKREGKKIITSKVEHPAVLEACKVLEKEGFDVTYIGVDDQCRLDTTQLRAAIDDQTTLISIMAVNNETGTIMPIEEIGRLKGRAVFHTDAVQGFGKVNLKNTRADLISVSAHKIHGPKGIGALYVKKGVNLPAFIVGGGQERHMRSGTENVPGIIGFGAACQIAMSDIDGRMEKMAAARNYLLAGICDQISDIRVNSPEDGAASVLNISFLGTRGEVLLHTLEQDQIFVSTGSACSSNKKGGSHVLAAMGLSDKEIEGAIRFSFNEFNTTEEMDYVIDKVKTAVERFRRLGSFR</sequence>
<accession>A0A415E4T7</accession>
<dbReference type="OrthoDB" id="9808002at2"/>
<dbReference type="AlphaFoldDB" id="A0A415E4T7"/>
<reference evidence="8 9" key="1">
    <citation type="submission" date="2018-08" db="EMBL/GenBank/DDBJ databases">
        <title>A genome reference for cultivated species of the human gut microbiota.</title>
        <authorList>
            <person name="Zou Y."/>
            <person name="Xue W."/>
            <person name="Luo G."/>
        </authorList>
    </citation>
    <scope>NUCLEOTIDE SEQUENCE [LARGE SCALE GENOMIC DNA]</scope>
    <source>
        <strain evidence="8 9">AM07-24</strain>
    </source>
</reference>
<keyword evidence="3" id="KW-0479">Metal-binding</keyword>
<name>A0A415E4T7_9FIRM</name>
<dbReference type="SUPFAM" id="SSF53383">
    <property type="entry name" value="PLP-dependent transferases"/>
    <property type="match status" value="1"/>
</dbReference>
<dbReference type="InterPro" id="IPR015422">
    <property type="entry name" value="PyrdxlP-dep_Trfase_small"/>
</dbReference>
<evidence type="ECO:0000256" key="3">
    <source>
        <dbReference type="ARBA" id="ARBA00022723"/>
    </source>
</evidence>
<evidence type="ECO:0000313" key="8">
    <source>
        <dbReference type="EMBL" id="RHJ88652.1"/>
    </source>
</evidence>